<dbReference type="SUPFAM" id="SSF52374">
    <property type="entry name" value="Nucleotidylyl transferase"/>
    <property type="match status" value="1"/>
</dbReference>
<dbReference type="AlphaFoldDB" id="A0A1G6ZFB9"/>
<dbReference type="GO" id="GO:0003919">
    <property type="term" value="F:FMN adenylyltransferase activity"/>
    <property type="evidence" value="ECO:0007669"/>
    <property type="project" value="UniProtKB-UniRule"/>
</dbReference>
<evidence type="ECO:0000313" key="17">
    <source>
        <dbReference type="Proteomes" id="UP000182744"/>
    </source>
</evidence>
<dbReference type="UniPathway" id="UPA00276">
    <property type="reaction ID" value="UER00406"/>
</dbReference>
<evidence type="ECO:0000313" key="16">
    <source>
        <dbReference type="EMBL" id="SDE01250.1"/>
    </source>
</evidence>
<comment type="pathway">
    <text evidence="1 14">Cofactor biosynthesis; FAD biosynthesis; FAD from FMN: step 1/1.</text>
</comment>
<name>A0A1G6ZFB9_9ACTO</name>
<dbReference type="EC" id="2.7.1.26" evidence="14"/>
<sequence>MFAWVCVLLSVPRKRYGEGVQIWRRPEDIPADLSATAVTFGIFDGVHRGHRAILRRTVEMARTHGWMPVVLTFDPHPATIHNPKSKVPLIINLEDRLNRIAASGIGATYVQDYSLAYAQASPQEFFTRQLMGQLRARGVVVGEDARFGRGNAGDTRALLSLGQRFGVDIDVVSDLCGPDGQRWSSTKVRELLEAGNVSDAAEILGRPHRIRGVVEHGAKRGRELGFPTANLSGSELGEVPADGVYAGWLVRAVPGTRATEYLPAAISVGSNPQFGAKSRTVEAHVLGRSDLNLYGEEISVEFIAYIRPMMKFDEVSGLQARMDQDLLEVADKLGVPPAVRLAPGQVTAQ</sequence>
<comment type="similarity">
    <text evidence="14">Belongs to the ribF family.</text>
</comment>
<dbReference type="EMBL" id="FNAU01000001">
    <property type="protein sequence ID" value="SDE01250.1"/>
    <property type="molecule type" value="Genomic_DNA"/>
</dbReference>
<keyword evidence="7 14" id="KW-0547">Nucleotide-binding</keyword>
<feature type="domain" description="Riboflavin kinase" evidence="15">
    <location>
        <begin position="203"/>
        <end position="334"/>
    </location>
</feature>
<keyword evidence="4 14" id="KW-0288">FMN</keyword>
<dbReference type="NCBIfam" id="TIGR00083">
    <property type="entry name" value="ribF"/>
    <property type="match status" value="1"/>
</dbReference>
<evidence type="ECO:0000256" key="11">
    <source>
        <dbReference type="ARBA" id="ARBA00023268"/>
    </source>
</evidence>
<dbReference type="GO" id="GO:0008531">
    <property type="term" value="F:riboflavin kinase activity"/>
    <property type="evidence" value="ECO:0007669"/>
    <property type="project" value="UniProtKB-UniRule"/>
</dbReference>
<dbReference type="EC" id="2.7.7.2" evidence="14"/>
<proteinExistence type="inferred from homology"/>
<keyword evidence="17" id="KW-1185">Reference proteome</keyword>
<dbReference type="InterPro" id="IPR002606">
    <property type="entry name" value="Riboflavin_kinase_bac"/>
</dbReference>
<protein>
    <recommendedName>
        <fullName evidence="14">Riboflavin biosynthesis protein</fullName>
    </recommendedName>
    <domain>
        <recommendedName>
            <fullName evidence="14">Riboflavin kinase</fullName>
            <ecNumber evidence="14">2.7.1.26</ecNumber>
        </recommendedName>
        <alternativeName>
            <fullName evidence="14">Flavokinase</fullName>
        </alternativeName>
    </domain>
    <domain>
        <recommendedName>
            <fullName evidence="14">FMN adenylyltransferase</fullName>
            <ecNumber evidence="14">2.7.7.2</ecNumber>
        </recommendedName>
        <alternativeName>
            <fullName evidence="14">FAD pyrophosphorylase</fullName>
        </alternativeName>
        <alternativeName>
            <fullName evidence="14">FAD synthase</fullName>
        </alternativeName>
    </domain>
</protein>
<dbReference type="CDD" id="cd02064">
    <property type="entry name" value="FAD_synthetase_N"/>
    <property type="match status" value="1"/>
</dbReference>
<dbReference type="UniPathway" id="UPA00277">
    <property type="reaction ID" value="UER00407"/>
</dbReference>
<dbReference type="InterPro" id="IPR014729">
    <property type="entry name" value="Rossmann-like_a/b/a_fold"/>
</dbReference>
<dbReference type="Gene3D" id="2.40.30.30">
    <property type="entry name" value="Riboflavin kinase-like"/>
    <property type="match status" value="1"/>
</dbReference>
<evidence type="ECO:0000256" key="10">
    <source>
        <dbReference type="ARBA" id="ARBA00022840"/>
    </source>
</evidence>
<evidence type="ECO:0000256" key="12">
    <source>
        <dbReference type="ARBA" id="ARBA00047880"/>
    </source>
</evidence>
<keyword evidence="8 14" id="KW-0418">Kinase</keyword>
<evidence type="ECO:0000256" key="13">
    <source>
        <dbReference type="ARBA" id="ARBA00049494"/>
    </source>
</evidence>
<dbReference type="InterPro" id="IPR015865">
    <property type="entry name" value="Riboflavin_kinase_bac/euk"/>
</dbReference>
<dbReference type="Proteomes" id="UP000182744">
    <property type="component" value="Unassembled WGS sequence"/>
</dbReference>
<dbReference type="Gene3D" id="3.40.50.620">
    <property type="entry name" value="HUPs"/>
    <property type="match status" value="1"/>
</dbReference>
<accession>A0A1G6ZFB9</accession>
<dbReference type="SMART" id="SM00904">
    <property type="entry name" value="Flavokinase"/>
    <property type="match status" value="1"/>
</dbReference>
<evidence type="ECO:0000256" key="5">
    <source>
        <dbReference type="ARBA" id="ARBA00022679"/>
    </source>
</evidence>
<dbReference type="GO" id="GO:0005524">
    <property type="term" value="F:ATP binding"/>
    <property type="evidence" value="ECO:0007669"/>
    <property type="project" value="UniProtKB-UniRule"/>
</dbReference>
<comment type="pathway">
    <text evidence="2 14">Cofactor biosynthesis; FMN biosynthesis; FMN from riboflavin (ATP route): step 1/1.</text>
</comment>
<evidence type="ECO:0000256" key="7">
    <source>
        <dbReference type="ARBA" id="ARBA00022741"/>
    </source>
</evidence>
<gene>
    <name evidence="16" type="ORF">SAMN05421878_10195</name>
</gene>
<evidence type="ECO:0000256" key="2">
    <source>
        <dbReference type="ARBA" id="ARBA00005201"/>
    </source>
</evidence>
<evidence type="ECO:0000256" key="14">
    <source>
        <dbReference type="PIRNR" id="PIRNR004491"/>
    </source>
</evidence>
<comment type="catalytic activity">
    <reaction evidence="13 14">
        <text>FMN + ATP + H(+) = FAD + diphosphate</text>
        <dbReference type="Rhea" id="RHEA:17237"/>
        <dbReference type="ChEBI" id="CHEBI:15378"/>
        <dbReference type="ChEBI" id="CHEBI:30616"/>
        <dbReference type="ChEBI" id="CHEBI:33019"/>
        <dbReference type="ChEBI" id="CHEBI:57692"/>
        <dbReference type="ChEBI" id="CHEBI:58210"/>
        <dbReference type="EC" id="2.7.7.2"/>
    </reaction>
</comment>
<keyword evidence="5 14" id="KW-0808">Transferase</keyword>
<keyword evidence="11" id="KW-0511">Multifunctional enzyme</keyword>
<organism evidence="16 17">
    <name type="scientific">Actinobaculum suis</name>
    <dbReference type="NCBI Taxonomy" id="1657"/>
    <lineage>
        <taxon>Bacteria</taxon>
        <taxon>Bacillati</taxon>
        <taxon>Actinomycetota</taxon>
        <taxon>Actinomycetes</taxon>
        <taxon>Actinomycetales</taxon>
        <taxon>Actinomycetaceae</taxon>
        <taxon>Actinobaculum</taxon>
    </lineage>
</organism>
<keyword evidence="6 14" id="KW-0548">Nucleotidyltransferase</keyword>
<evidence type="ECO:0000256" key="8">
    <source>
        <dbReference type="ARBA" id="ARBA00022777"/>
    </source>
</evidence>
<dbReference type="NCBIfam" id="NF004160">
    <property type="entry name" value="PRK05627.1-3"/>
    <property type="match status" value="1"/>
</dbReference>
<dbReference type="Pfam" id="PF01687">
    <property type="entry name" value="Flavokinase"/>
    <property type="match status" value="1"/>
</dbReference>
<dbReference type="GO" id="GO:0006747">
    <property type="term" value="P:FAD biosynthetic process"/>
    <property type="evidence" value="ECO:0007669"/>
    <property type="project" value="UniProtKB-UniRule"/>
</dbReference>
<evidence type="ECO:0000256" key="9">
    <source>
        <dbReference type="ARBA" id="ARBA00022827"/>
    </source>
</evidence>
<dbReference type="Pfam" id="PF06574">
    <property type="entry name" value="FAD_syn"/>
    <property type="match status" value="1"/>
</dbReference>
<dbReference type="FunFam" id="3.40.50.620:FF:000021">
    <property type="entry name" value="Riboflavin biosynthesis protein"/>
    <property type="match status" value="1"/>
</dbReference>
<evidence type="ECO:0000256" key="3">
    <source>
        <dbReference type="ARBA" id="ARBA00022630"/>
    </source>
</evidence>
<dbReference type="GO" id="GO:0009231">
    <property type="term" value="P:riboflavin biosynthetic process"/>
    <property type="evidence" value="ECO:0007669"/>
    <property type="project" value="InterPro"/>
</dbReference>
<dbReference type="PANTHER" id="PTHR22749">
    <property type="entry name" value="RIBOFLAVIN KINASE/FMN ADENYLYLTRANSFERASE"/>
    <property type="match status" value="1"/>
</dbReference>
<comment type="catalytic activity">
    <reaction evidence="12 14">
        <text>riboflavin + ATP = FMN + ADP + H(+)</text>
        <dbReference type="Rhea" id="RHEA:14357"/>
        <dbReference type="ChEBI" id="CHEBI:15378"/>
        <dbReference type="ChEBI" id="CHEBI:30616"/>
        <dbReference type="ChEBI" id="CHEBI:57986"/>
        <dbReference type="ChEBI" id="CHEBI:58210"/>
        <dbReference type="ChEBI" id="CHEBI:456216"/>
        <dbReference type="EC" id="2.7.1.26"/>
    </reaction>
</comment>
<evidence type="ECO:0000259" key="15">
    <source>
        <dbReference type="SMART" id="SM00904"/>
    </source>
</evidence>
<keyword evidence="3 14" id="KW-0285">Flavoprotein</keyword>
<reference evidence="17" key="1">
    <citation type="submission" date="2016-10" db="EMBL/GenBank/DDBJ databases">
        <authorList>
            <person name="Varghese N."/>
        </authorList>
    </citation>
    <scope>NUCLEOTIDE SEQUENCE [LARGE SCALE GENOMIC DNA]</scope>
    <source>
        <strain evidence="17">DSM 20639</strain>
    </source>
</reference>
<evidence type="ECO:0000256" key="4">
    <source>
        <dbReference type="ARBA" id="ARBA00022643"/>
    </source>
</evidence>
<dbReference type="InterPro" id="IPR023468">
    <property type="entry name" value="Riboflavin_kinase"/>
</dbReference>
<dbReference type="GO" id="GO:0009398">
    <property type="term" value="P:FMN biosynthetic process"/>
    <property type="evidence" value="ECO:0007669"/>
    <property type="project" value="UniProtKB-UniRule"/>
</dbReference>
<evidence type="ECO:0000256" key="6">
    <source>
        <dbReference type="ARBA" id="ARBA00022695"/>
    </source>
</evidence>
<evidence type="ECO:0000256" key="1">
    <source>
        <dbReference type="ARBA" id="ARBA00004726"/>
    </source>
</evidence>
<dbReference type="InterPro" id="IPR015864">
    <property type="entry name" value="FAD_synthase"/>
</dbReference>
<dbReference type="PIRSF" id="PIRSF004491">
    <property type="entry name" value="FAD_Synth"/>
    <property type="match status" value="1"/>
</dbReference>
<dbReference type="SUPFAM" id="SSF82114">
    <property type="entry name" value="Riboflavin kinase-like"/>
    <property type="match status" value="1"/>
</dbReference>
<dbReference type="PANTHER" id="PTHR22749:SF6">
    <property type="entry name" value="RIBOFLAVIN KINASE"/>
    <property type="match status" value="1"/>
</dbReference>
<keyword evidence="10 14" id="KW-0067">ATP-binding</keyword>
<dbReference type="InterPro" id="IPR023465">
    <property type="entry name" value="Riboflavin_kinase_dom_sf"/>
</dbReference>
<keyword evidence="9 14" id="KW-0274">FAD</keyword>